<keyword evidence="3" id="KW-0238">DNA-binding</keyword>
<feature type="domain" description="Type I restriction modification DNA specificity" evidence="5">
    <location>
        <begin position="294"/>
        <end position="394"/>
    </location>
</feature>
<keyword evidence="6" id="KW-0378">Hydrolase</keyword>
<dbReference type="EMBL" id="JAQNDO010000001">
    <property type="protein sequence ID" value="MDC0740957.1"/>
    <property type="molecule type" value="Genomic_DNA"/>
</dbReference>
<comment type="caution">
    <text evidence="6">The sequence shown here is derived from an EMBL/GenBank/DDBJ whole genome shotgun (WGS) entry which is preliminary data.</text>
</comment>
<dbReference type="Proteomes" id="UP001221411">
    <property type="component" value="Unassembled WGS sequence"/>
</dbReference>
<gene>
    <name evidence="6" type="ORF">POL67_06335</name>
</gene>
<comment type="similarity">
    <text evidence="1">Belongs to the type-I restriction system S methylase family.</text>
</comment>
<dbReference type="GO" id="GO:0016787">
    <property type="term" value="F:hydrolase activity"/>
    <property type="evidence" value="ECO:0007669"/>
    <property type="project" value="UniProtKB-KW"/>
</dbReference>
<dbReference type="EC" id="3.1.21.-" evidence="6"/>
<dbReference type="RefSeq" id="WP_271916170.1">
    <property type="nucleotide sequence ID" value="NZ_JAQNDO010000001.1"/>
</dbReference>
<organism evidence="6 7">
    <name type="scientific">Polyangium mundeleinium</name>
    <dbReference type="NCBI Taxonomy" id="2995306"/>
    <lineage>
        <taxon>Bacteria</taxon>
        <taxon>Pseudomonadati</taxon>
        <taxon>Myxococcota</taxon>
        <taxon>Polyangia</taxon>
        <taxon>Polyangiales</taxon>
        <taxon>Polyangiaceae</taxon>
        <taxon>Polyangium</taxon>
    </lineage>
</organism>
<evidence type="ECO:0000256" key="1">
    <source>
        <dbReference type="ARBA" id="ARBA00010923"/>
    </source>
</evidence>
<reference evidence="6 7" key="1">
    <citation type="submission" date="2022-11" db="EMBL/GenBank/DDBJ databases">
        <title>Minimal conservation of predation-associated metabolite biosynthetic gene clusters underscores biosynthetic potential of Myxococcota including descriptions for ten novel species: Archangium lansinium sp. nov., Myxococcus landrumus sp. nov., Nannocystis bai.</title>
        <authorList>
            <person name="Ahearne A."/>
            <person name="Stevens C."/>
            <person name="Dowd S."/>
        </authorList>
    </citation>
    <scope>NUCLEOTIDE SEQUENCE [LARGE SCALE GENOMIC DNA]</scope>
    <source>
        <strain evidence="6 7">RJM3</strain>
    </source>
</reference>
<dbReference type="Gene3D" id="1.10.287.1120">
    <property type="entry name" value="Bipartite methylase S protein"/>
    <property type="match status" value="1"/>
</dbReference>
<dbReference type="InterPro" id="IPR044946">
    <property type="entry name" value="Restrct_endonuc_typeI_TRD_sf"/>
</dbReference>
<feature type="region of interest" description="Disordered" evidence="4">
    <location>
        <begin position="439"/>
        <end position="474"/>
    </location>
</feature>
<dbReference type="PANTHER" id="PTHR30408:SF12">
    <property type="entry name" value="TYPE I RESTRICTION ENZYME MJAVIII SPECIFICITY SUBUNIT"/>
    <property type="match status" value="1"/>
</dbReference>
<keyword evidence="6" id="KW-0540">Nuclease</keyword>
<keyword evidence="7" id="KW-1185">Reference proteome</keyword>
<evidence type="ECO:0000256" key="2">
    <source>
        <dbReference type="ARBA" id="ARBA00022747"/>
    </source>
</evidence>
<accession>A0ABT5EGK4</accession>
<evidence type="ECO:0000259" key="5">
    <source>
        <dbReference type="Pfam" id="PF01420"/>
    </source>
</evidence>
<proteinExistence type="inferred from homology"/>
<name>A0ABT5EGK4_9BACT</name>
<evidence type="ECO:0000256" key="3">
    <source>
        <dbReference type="ARBA" id="ARBA00023125"/>
    </source>
</evidence>
<dbReference type="SUPFAM" id="SSF116734">
    <property type="entry name" value="DNA methylase specificity domain"/>
    <property type="match status" value="2"/>
</dbReference>
<keyword evidence="2" id="KW-0680">Restriction system</keyword>
<dbReference type="Gene3D" id="3.90.220.20">
    <property type="entry name" value="DNA methylase specificity domains"/>
    <property type="match status" value="2"/>
</dbReference>
<dbReference type="InterPro" id="IPR000055">
    <property type="entry name" value="Restrct_endonuc_typeI_TRD"/>
</dbReference>
<keyword evidence="6" id="KW-0255">Endonuclease</keyword>
<dbReference type="GO" id="GO:0004519">
    <property type="term" value="F:endonuclease activity"/>
    <property type="evidence" value="ECO:0007669"/>
    <property type="project" value="UniProtKB-KW"/>
</dbReference>
<evidence type="ECO:0000313" key="7">
    <source>
        <dbReference type="Proteomes" id="UP001221411"/>
    </source>
</evidence>
<sequence>MLEELKPYATYKNSGVPWAERVPDHWAVVRGKVLFSESCLPVRELDEIVTCFRDGQVTLRRNRRAGGFMIALKEVGYQGVRKGQLVIHAMDAFAGAVGVSDSDGKCTPEYIVCNPRNEDYVPGYFASSLRIAAQSKFIEVTCPAVRERAPRLRYPDFGTMLFPVPTVAEQRAIVHFIEYMSRRVRRYVASKKKLVTLLNEQRQAIVHRAVTRGIVPNVQLKPTGIEWLGDVPAHWHVKRLKSLVTEAVAGPYGATLTKAMYTREGYRVYGQQQVIPDDFTVGDYYISSEKYAEMERYRVMPHDVLVSVMGTVGRVAVVPESAEPGIINPRLVRYRPDFDQVSARYLQLAMQSPPSQAQLTEGAKGTTMEGLNMQILGNLAILVPPLQEQNAILNMVRTETQLLLRGISCTEREIALLREYRTRLIADVVTGKLDVREAAARLPDEHEEPEPLATDALDDGDESPNDADPEEADA</sequence>
<feature type="compositionally biased region" description="Acidic residues" evidence="4">
    <location>
        <begin position="445"/>
        <end position="474"/>
    </location>
</feature>
<dbReference type="Pfam" id="PF01420">
    <property type="entry name" value="Methylase_S"/>
    <property type="match status" value="1"/>
</dbReference>
<evidence type="ECO:0000313" key="6">
    <source>
        <dbReference type="EMBL" id="MDC0740957.1"/>
    </source>
</evidence>
<evidence type="ECO:0000256" key="4">
    <source>
        <dbReference type="SAM" id="MobiDB-lite"/>
    </source>
</evidence>
<protein>
    <submittedName>
        <fullName evidence="6">Restriction endonuclease subunit S</fullName>
        <ecNumber evidence="6">3.1.21.-</ecNumber>
    </submittedName>
</protein>
<dbReference type="PANTHER" id="PTHR30408">
    <property type="entry name" value="TYPE-1 RESTRICTION ENZYME ECOKI SPECIFICITY PROTEIN"/>
    <property type="match status" value="1"/>
</dbReference>
<dbReference type="InterPro" id="IPR052021">
    <property type="entry name" value="Type-I_RS_S_subunit"/>
</dbReference>